<dbReference type="Proteomes" id="UP000005801">
    <property type="component" value="Unassembled WGS sequence"/>
</dbReference>
<gene>
    <name evidence="3" type="ORF">PPSIR1_21539</name>
</gene>
<dbReference type="InterPro" id="IPR051534">
    <property type="entry name" value="CBASS_pafABC_assoc_protein"/>
</dbReference>
<dbReference type="Pfam" id="PF13280">
    <property type="entry name" value="WYL"/>
    <property type="match status" value="1"/>
</dbReference>
<feature type="domain" description="WYL" evidence="2">
    <location>
        <begin position="142"/>
        <end position="206"/>
    </location>
</feature>
<reference evidence="3 4" key="1">
    <citation type="submission" date="2007-06" db="EMBL/GenBank/DDBJ databases">
        <authorList>
            <person name="Shimkets L."/>
            <person name="Ferriera S."/>
            <person name="Johnson J."/>
            <person name="Kravitz S."/>
            <person name="Beeson K."/>
            <person name="Sutton G."/>
            <person name="Rogers Y.-H."/>
            <person name="Friedman R."/>
            <person name="Frazier M."/>
            <person name="Venter J.C."/>
        </authorList>
    </citation>
    <scope>NUCLEOTIDE SEQUENCE [LARGE SCALE GENOMIC DNA]</scope>
    <source>
        <strain evidence="3 4">SIR-1</strain>
    </source>
</reference>
<dbReference type="EMBL" id="ABCS01000002">
    <property type="protein sequence ID" value="EDM81543.1"/>
    <property type="molecule type" value="Genomic_DNA"/>
</dbReference>
<feature type="domain" description="Helix-turn-helix type 11" evidence="1">
    <location>
        <begin position="6"/>
        <end position="58"/>
    </location>
</feature>
<evidence type="ECO:0000313" key="4">
    <source>
        <dbReference type="Proteomes" id="UP000005801"/>
    </source>
</evidence>
<dbReference type="RefSeq" id="WP_006969154.1">
    <property type="nucleotide sequence ID" value="NZ_ABCS01000002.1"/>
</dbReference>
<comment type="caution">
    <text evidence="3">The sequence shown here is derived from an EMBL/GenBank/DDBJ whole genome shotgun (WGS) entry which is preliminary data.</text>
</comment>
<name>A6FXF5_9BACT</name>
<dbReference type="InterPro" id="IPR013196">
    <property type="entry name" value="HTH_11"/>
</dbReference>
<dbReference type="InterPro" id="IPR036390">
    <property type="entry name" value="WH_DNA-bd_sf"/>
</dbReference>
<accession>A6FXF5</accession>
<evidence type="ECO:0000259" key="2">
    <source>
        <dbReference type="Pfam" id="PF13280"/>
    </source>
</evidence>
<keyword evidence="4" id="KW-1185">Reference proteome</keyword>
<dbReference type="InterPro" id="IPR036388">
    <property type="entry name" value="WH-like_DNA-bd_sf"/>
</dbReference>
<dbReference type="OrthoDB" id="9787242at2"/>
<evidence type="ECO:0000259" key="1">
    <source>
        <dbReference type="Pfam" id="PF08279"/>
    </source>
</evidence>
<dbReference type="Gene3D" id="1.10.10.10">
    <property type="entry name" value="Winged helix-like DNA-binding domain superfamily/Winged helix DNA-binding domain"/>
    <property type="match status" value="1"/>
</dbReference>
<dbReference type="Pfam" id="PF08279">
    <property type="entry name" value="HTH_11"/>
    <property type="match status" value="1"/>
</dbReference>
<protein>
    <submittedName>
        <fullName evidence="3">Uncharacterized protein</fullName>
    </submittedName>
</protein>
<proteinExistence type="predicted"/>
<dbReference type="PANTHER" id="PTHR34580:SF1">
    <property type="entry name" value="PROTEIN PAFC"/>
    <property type="match status" value="1"/>
</dbReference>
<sequence length="211" mass="23900">MRRTERLFAITELLRARRTGITAEALAERFEVSVRTIYRDLDSLRAAALPVIGERGRGGGLALDRSYSLPPVNFSAREAVILVTTGRWLEQTRQMPFVETLRSAIDKVQGALPAARQRELGRLVSTLAWVGVPARAASPEVRAAVEQAWLHDTPLRITYRGSRGVSEREVRLEAVLIERTMTLLNCRDLELDAKRQFRMHRIERAELVRDS</sequence>
<dbReference type="PANTHER" id="PTHR34580">
    <property type="match status" value="1"/>
</dbReference>
<dbReference type="SUPFAM" id="SSF46785">
    <property type="entry name" value="Winged helix' DNA-binding domain"/>
    <property type="match status" value="1"/>
</dbReference>
<dbReference type="eggNOG" id="COG2378">
    <property type="taxonomic scope" value="Bacteria"/>
</dbReference>
<organism evidence="3 4">
    <name type="scientific">Plesiocystis pacifica SIR-1</name>
    <dbReference type="NCBI Taxonomy" id="391625"/>
    <lineage>
        <taxon>Bacteria</taxon>
        <taxon>Pseudomonadati</taxon>
        <taxon>Myxococcota</taxon>
        <taxon>Polyangia</taxon>
        <taxon>Nannocystales</taxon>
        <taxon>Nannocystaceae</taxon>
        <taxon>Plesiocystis</taxon>
    </lineage>
</organism>
<dbReference type="AlphaFoldDB" id="A6FXF5"/>
<dbReference type="PROSITE" id="PS52050">
    <property type="entry name" value="WYL"/>
    <property type="match status" value="1"/>
</dbReference>
<evidence type="ECO:0000313" key="3">
    <source>
        <dbReference type="EMBL" id="EDM81543.1"/>
    </source>
</evidence>
<dbReference type="STRING" id="391625.PPSIR1_21539"/>
<dbReference type="InterPro" id="IPR026881">
    <property type="entry name" value="WYL_dom"/>
</dbReference>